<proteinExistence type="predicted"/>
<evidence type="ECO:0000256" key="6">
    <source>
        <dbReference type="ARBA" id="ARBA00022692"/>
    </source>
</evidence>
<comment type="catalytic activity">
    <reaction evidence="1">
        <text>ATP + protein L-histidine = ADP + protein N-phospho-L-histidine.</text>
        <dbReference type="EC" id="2.7.13.3"/>
    </reaction>
</comment>
<keyword evidence="4" id="KW-0597">Phosphoprotein</keyword>
<dbReference type="CDD" id="cd00075">
    <property type="entry name" value="HATPase"/>
    <property type="match status" value="1"/>
</dbReference>
<keyword evidence="7 15" id="KW-0418">Kinase</keyword>
<dbReference type="InterPro" id="IPR003660">
    <property type="entry name" value="HAMP_dom"/>
</dbReference>
<evidence type="ECO:0000313" key="16">
    <source>
        <dbReference type="Proteomes" id="UP000642125"/>
    </source>
</evidence>
<dbReference type="FunFam" id="1.10.287.130:FF:000001">
    <property type="entry name" value="Two-component sensor histidine kinase"/>
    <property type="match status" value="1"/>
</dbReference>
<keyword evidence="16" id="KW-1185">Reference proteome</keyword>
<sequence>MTEQATTERAAAPPTEGVPVASRRPRFRWRRLVPRLRSTRTRILVAYILLLATSLLVAGFAARTVLVEGIREGVETDLTQEVEELQRLVGGNDPSTGLPFAGDLRAIFDTFFERNATAEDEALYAFVAGDPYLTSASPPAQLTADPAFVREVRGLTEPRRGHLESSAGPVEYLAVPVVGTDPATQQPSIQGVFVVAEFTEDRLARVDTTMGRIGLALLALLAVVSVAAYVVAGRLLAPLRRAVETARAIHENDLSARMPVSGSDEIAELGQTFNEMLDRVERALASQRDFVSDAGHELRTPITIVRGHLEVMTDDPADREETVALVLDELDRMARLVHDLLLLSRSERPDFIDHRTVAVQTLLPDVFAKVSALADREWVYDGAVPSDLEADPQRLTQALTQLAQNAVQHTTPGQVIALGASRDGDHVHIWVRDEGEGVAEVDRDRIFERFARATAQPRRSDGHGLGLAIVMAVVEGHGGQVRLDSEVGRGSTFRLVLPAKRSGRARGRAEHDRGDRA</sequence>
<dbReference type="PANTHER" id="PTHR45436">
    <property type="entry name" value="SENSOR HISTIDINE KINASE YKOH"/>
    <property type="match status" value="1"/>
</dbReference>
<organism evidence="15 16">
    <name type="scientific">Cellulomonas pakistanensis</name>
    <dbReference type="NCBI Taxonomy" id="992287"/>
    <lineage>
        <taxon>Bacteria</taxon>
        <taxon>Bacillati</taxon>
        <taxon>Actinomycetota</taxon>
        <taxon>Actinomycetes</taxon>
        <taxon>Micrococcales</taxon>
        <taxon>Cellulomonadaceae</taxon>
        <taxon>Cellulomonas</taxon>
    </lineage>
</organism>
<dbReference type="Gene3D" id="1.10.287.130">
    <property type="match status" value="1"/>
</dbReference>
<dbReference type="SMART" id="SM00387">
    <property type="entry name" value="HATPase_c"/>
    <property type="match status" value="1"/>
</dbReference>
<dbReference type="Pfam" id="PF02518">
    <property type="entry name" value="HATPase_c"/>
    <property type="match status" value="1"/>
</dbReference>
<dbReference type="PROSITE" id="PS50885">
    <property type="entry name" value="HAMP"/>
    <property type="match status" value="1"/>
</dbReference>
<dbReference type="EC" id="2.7.13.3" evidence="3"/>
<dbReference type="Gene3D" id="3.30.565.10">
    <property type="entry name" value="Histidine kinase-like ATPase, C-terminal domain"/>
    <property type="match status" value="1"/>
</dbReference>
<dbReference type="PRINTS" id="PR00344">
    <property type="entry name" value="BCTRLSENSOR"/>
</dbReference>
<feature type="compositionally biased region" description="Low complexity" evidence="11">
    <location>
        <begin position="1"/>
        <end position="15"/>
    </location>
</feature>
<dbReference type="CDD" id="cd06225">
    <property type="entry name" value="HAMP"/>
    <property type="match status" value="1"/>
</dbReference>
<keyword evidence="8 12" id="KW-1133">Transmembrane helix</keyword>
<dbReference type="GO" id="GO:0005886">
    <property type="term" value="C:plasma membrane"/>
    <property type="evidence" value="ECO:0007669"/>
    <property type="project" value="UniProtKB-SubCell"/>
</dbReference>
<dbReference type="EMBL" id="BONO01000003">
    <property type="protein sequence ID" value="GIG35221.1"/>
    <property type="molecule type" value="Genomic_DNA"/>
</dbReference>
<dbReference type="Pfam" id="PF00512">
    <property type="entry name" value="HisKA"/>
    <property type="match status" value="1"/>
</dbReference>
<evidence type="ECO:0000256" key="4">
    <source>
        <dbReference type="ARBA" id="ARBA00022553"/>
    </source>
</evidence>
<evidence type="ECO:0000256" key="10">
    <source>
        <dbReference type="ARBA" id="ARBA00023136"/>
    </source>
</evidence>
<dbReference type="AlphaFoldDB" id="A0A919P957"/>
<gene>
    <name evidence="15" type="ORF">Cpa01nite_06020</name>
</gene>
<keyword evidence="9" id="KW-0902">Two-component regulatory system</keyword>
<dbReference type="PANTHER" id="PTHR45436:SF5">
    <property type="entry name" value="SENSOR HISTIDINE KINASE TRCS"/>
    <property type="match status" value="1"/>
</dbReference>
<feature type="region of interest" description="Disordered" evidence="11">
    <location>
        <begin position="1"/>
        <end position="20"/>
    </location>
</feature>
<dbReference type="InterPro" id="IPR050428">
    <property type="entry name" value="TCS_sensor_his_kinase"/>
</dbReference>
<keyword evidence="6 12" id="KW-0812">Transmembrane</keyword>
<evidence type="ECO:0000259" key="14">
    <source>
        <dbReference type="PROSITE" id="PS50885"/>
    </source>
</evidence>
<evidence type="ECO:0000256" key="1">
    <source>
        <dbReference type="ARBA" id="ARBA00000085"/>
    </source>
</evidence>
<comment type="subcellular location">
    <subcellularLocation>
        <location evidence="2">Cell membrane</location>
    </subcellularLocation>
</comment>
<dbReference type="InterPro" id="IPR005467">
    <property type="entry name" value="His_kinase_dom"/>
</dbReference>
<dbReference type="SUPFAM" id="SSF47384">
    <property type="entry name" value="Homodimeric domain of signal transducing histidine kinase"/>
    <property type="match status" value="1"/>
</dbReference>
<evidence type="ECO:0000256" key="12">
    <source>
        <dbReference type="SAM" id="Phobius"/>
    </source>
</evidence>
<evidence type="ECO:0000256" key="5">
    <source>
        <dbReference type="ARBA" id="ARBA00022679"/>
    </source>
</evidence>
<evidence type="ECO:0000256" key="8">
    <source>
        <dbReference type="ARBA" id="ARBA00022989"/>
    </source>
</evidence>
<protein>
    <recommendedName>
        <fullName evidence="3">histidine kinase</fullName>
        <ecNumber evidence="3">2.7.13.3</ecNumber>
    </recommendedName>
</protein>
<keyword evidence="5" id="KW-0808">Transferase</keyword>
<dbReference type="InterPro" id="IPR036097">
    <property type="entry name" value="HisK_dim/P_sf"/>
</dbReference>
<dbReference type="SMART" id="SM00388">
    <property type="entry name" value="HisKA"/>
    <property type="match status" value="1"/>
</dbReference>
<name>A0A919P957_9CELL</name>
<feature type="domain" description="Histidine kinase" evidence="13">
    <location>
        <begin position="293"/>
        <end position="501"/>
    </location>
</feature>
<dbReference type="InterPro" id="IPR004358">
    <property type="entry name" value="Sig_transdc_His_kin-like_C"/>
</dbReference>
<dbReference type="Gene3D" id="6.10.340.10">
    <property type="match status" value="1"/>
</dbReference>
<dbReference type="CDD" id="cd00082">
    <property type="entry name" value="HisKA"/>
    <property type="match status" value="1"/>
</dbReference>
<dbReference type="PROSITE" id="PS50109">
    <property type="entry name" value="HIS_KIN"/>
    <property type="match status" value="1"/>
</dbReference>
<reference evidence="15" key="1">
    <citation type="submission" date="2021-01" db="EMBL/GenBank/DDBJ databases">
        <title>Whole genome shotgun sequence of Cellulomonas pakistanensis NBRC 110800.</title>
        <authorList>
            <person name="Komaki H."/>
            <person name="Tamura T."/>
        </authorList>
    </citation>
    <scope>NUCLEOTIDE SEQUENCE</scope>
    <source>
        <strain evidence="15">NBRC 110800</strain>
    </source>
</reference>
<accession>A0A919P957</accession>
<comment type="caution">
    <text evidence="15">The sequence shown here is derived from an EMBL/GenBank/DDBJ whole genome shotgun (WGS) entry which is preliminary data.</text>
</comment>
<evidence type="ECO:0000256" key="11">
    <source>
        <dbReference type="SAM" id="MobiDB-lite"/>
    </source>
</evidence>
<evidence type="ECO:0000256" key="9">
    <source>
        <dbReference type="ARBA" id="ARBA00023012"/>
    </source>
</evidence>
<evidence type="ECO:0000256" key="2">
    <source>
        <dbReference type="ARBA" id="ARBA00004236"/>
    </source>
</evidence>
<keyword evidence="10 12" id="KW-0472">Membrane</keyword>
<dbReference type="InterPro" id="IPR036890">
    <property type="entry name" value="HATPase_C_sf"/>
</dbReference>
<evidence type="ECO:0000256" key="3">
    <source>
        <dbReference type="ARBA" id="ARBA00012438"/>
    </source>
</evidence>
<dbReference type="InterPro" id="IPR003594">
    <property type="entry name" value="HATPase_dom"/>
</dbReference>
<dbReference type="Pfam" id="PF00672">
    <property type="entry name" value="HAMP"/>
    <property type="match status" value="1"/>
</dbReference>
<evidence type="ECO:0000259" key="13">
    <source>
        <dbReference type="PROSITE" id="PS50109"/>
    </source>
</evidence>
<dbReference type="SUPFAM" id="SSF158472">
    <property type="entry name" value="HAMP domain-like"/>
    <property type="match status" value="1"/>
</dbReference>
<evidence type="ECO:0000313" key="15">
    <source>
        <dbReference type="EMBL" id="GIG35221.1"/>
    </source>
</evidence>
<feature type="transmembrane region" description="Helical" evidence="12">
    <location>
        <begin position="213"/>
        <end position="232"/>
    </location>
</feature>
<dbReference type="SUPFAM" id="SSF55874">
    <property type="entry name" value="ATPase domain of HSP90 chaperone/DNA topoisomerase II/histidine kinase"/>
    <property type="match status" value="1"/>
</dbReference>
<feature type="domain" description="HAMP" evidence="14">
    <location>
        <begin position="233"/>
        <end position="285"/>
    </location>
</feature>
<dbReference type="GO" id="GO:0000155">
    <property type="term" value="F:phosphorelay sensor kinase activity"/>
    <property type="evidence" value="ECO:0007669"/>
    <property type="project" value="InterPro"/>
</dbReference>
<dbReference type="InterPro" id="IPR003661">
    <property type="entry name" value="HisK_dim/P_dom"/>
</dbReference>
<dbReference type="Proteomes" id="UP000642125">
    <property type="component" value="Unassembled WGS sequence"/>
</dbReference>
<feature type="transmembrane region" description="Helical" evidence="12">
    <location>
        <begin position="44"/>
        <end position="62"/>
    </location>
</feature>
<dbReference type="SMART" id="SM00304">
    <property type="entry name" value="HAMP"/>
    <property type="match status" value="1"/>
</dbReference>
<evidence type="ECO:0000256" key="7">
    <source>
        <dbReference type="ARBA" id="ARBA00022777"/>
    </source>
</evidence>